<dbReference type="OrthoDB" id="2530304at2759"/>
<sequence length="276" mass="30588">MRVDGAQVSTSTQTASERVKTRTEYDSMLLCGEGAVPSDYKSETLRCDVCLFACGIGSVLPAFDDPANSLMTVEVICARCDALFKCCSDCGGGGGRLTPGRWRSRELFPLGRKTCTLSHARNPALGEVLIDVLSVADTPAEQLEDLVERCRSIYFNSRLAVIARPEYLLHGDGLARTYQQAERVTVDHWNLLSTLLKLEEQPTPSTNVQRYLTVLYSIPRKRHPRKDSKKKATQPADKVAFGFSIAHVDFNDSTIFFCCVMPCAPSPIRRFRPCLA</sequence>
<accession>A0A2T0A1L9</accession>
<name>A0A2T0A1L9_RHOTO</name>
<dbReference type="AlphaFoldDB" id="A0A2T0A1L9"/>
<dbReference type="EMBL" id="LCTV02000011">
    <property type="protein sequence ID" value="PRQ71907.1"/>
    <property type="molecule type" value="Genomic_DNA"/>
</dbReference>
<proteinExistence type="predicted"/>
<dbReference type="Proteomes" id="UP000239560">
    <property type="component" value="Unassembled WGS sequence"/>
</dbReference>
<evidence type="ECO:0000313" key="3">
    <source>
        <dbReference type="Proteomes" id="UP000239560"/>
    </source>
</evidence>
<evidence type="ECO:0000313" key="2">
    <source>
        <dbReference type="EMBL" id="PRQ71907.1"/>
    </source>
</evidence>
<feature type="compositionally biased region" description="Polar residues" evidence="1">
    <location>
        <begin position="7"/>
        <end position="16"/>
    </location>
</feature>
<gene>
    <name evidence="2" type="ORF">AAT19DRAFT_10022</name>
</gene>
<evidence type="ECO:0000256" key="1">
    <source>
        <dbReference type="SAM" id="MobiDB-lite"/>
    </source>
</evidence>
<protein>
    <submittedName>
        <fullName evidence="2">Uncharacterized protein</fullName>
    </submittedName>
</protein>
<reference evidence="2 3" key="1">
    <citation type="journal article" date="2018" name="Elife">
        <title>Functional genomics of lipid metabolism in the oleaginous yeast Rhodosporidium toruloides.</title>
        <authorList>
            <person name="Coradetti S.T."/>
            <person name="Pinel D."/>
            <person name="Geiselman G."/>
            <person name="Ito M."/>
            <person name="Mondo S."/>
            <person name="Reilly M.C."/>
            <person name="Cheng Y.F."/>
            <person name="Bauer S."/>
            <person name="Grigoriev I."/>
            <person name="Gladden J.M."/>
            <person name="Simmons B.A."/>
            <person name="Brem R."/>
            <person name="Arkin A.P."/>
            <person name="Skerker J.M."/>
        </authorList>
    </citation>
    <scope>NUCLEOTIDE SEQUENCE [LARGE SCALE GENOMIC DNA]</scope>
    <source>
        <strain evidence="2 3">NBRC 0880</strain>
    </source>
</reference>
<comment type="caution">
    <text evidence="2">The sequence shown here is derived from an EMBL/GenBank/DDBJ whole genome shotgun (WGS) entry which is preliminary data.</text>
</comment>
<organism evidence="2 3">
    <name type="scientific">Rhodotorula toruloides</name>
    <name type="common">Yeast</name>
    <name type="synonym">Rhodosporidium toruloides</name>
    <dbReference type="NCBI Taxonomy" id="5286"/>
    <lineage>
        <taxon>Eukaryota</taxon>
        <taxon>Fungi</taxon>
        <taxon>Dikarya</taxon>
        <taxon>Basidiomycota</taxon>
        <taxon>Pucciniomycotina</taxon>
        <taxon>Microbotryomycetes</taxon>
        <taxon>Sporidiobolales</taxon>
        <taxon>Sporidiobolaceae</taxon>
        <taxon>Rhodotorula</taxon>
    </lineage>
</organism>
<feature type="region of interest" description="Disordered" evidence="1">
    <location>
        <begin position="1"/>
        <end position="20"/>
    </location>
</feature>